<dbReference type="AlphaFoldDB" id="A0A919PY60"/>
<proteinExistence type="predicted"/>
<name>A0A919PY60_9ACTN</name>
<dbReference type="EMBL" id="BONQ01000173">
    <property type="protein sequence ID" value="GIG52244.1"/>
    <property type="molecule type" value="Genomic_DNA"/>
</dbReference>
<accession>A0A919PY60</accession>
<protein>
    <submittedName>
        <fullName evidence="1">Uncharacterized protein</fullName>
    </submittedName>
</protein>
<evidence type="ECO:0000313" key="1">
    <source>
        <dbReference type="EMBL" id="GIG52244.1"/>
    </source>
</evidence>
<organism evidence="1 2">
    <name type="scientific">Dactylosporangium siamense</name>
    <dbReference type="NCBI Taxonomy" id="685454"/>
    <lineage>
        <taxon>Bacteria</taxon>
        <taxon>Bacillati</taxon>
        <taxon>Actinomycetota</taxon>
        <taxon>Actinomycetes</taxon>
        <taxon>Micromonosporales</taxon>
        <taxon>Micromonosporaceae</taxon>
        <taxon>Dactylosporangium</taxon>
    </lineage>
</organism>
<keyword evidence="2" id="KW-1185">Reference proteome</keyword>
<comment type="caution">
    <text evidence="1">The sequence shown here is derived from an EMBL/GenBank/DDBJ whole genome shotgun (WGS) entry which is preliminary data.</text>
</comment>
<dbReference type="Proteomes" id="UP000660611">
    <property type="component" value="Unassembled WGS sequence"/>
</dbReference>
<evidence type="ECO:0000313" key="2">
    <source>
        <dbReference type="Proteomes" id="UP000660611"/>
    </source>
</evidence>
<sequence length="67" mass="7769">MRGGGVSDDGGRATCCFCYKLIRLEEDGYAMRVRLASLSDLHTRQEMYTHSACLRERLYSGFNVWWE</sequence>
<gene>
    <name evidence="1" type="ORF">Dsi01nite_102850</name>
</gene>
<reference evidence="1" key="1">
    <citation type="submission" date="2021-01" db="EMBL/GenBank/DDBJ databases">
        <title>Whole genome shotgun sequence of Dactylosporangium siamense NBRC 106093.</title>
        <authorList>
            <person name="Komaki H."/>
            <person name="Tamura T."/>
        </authorList>
    </citation>
    <scope>NUCLEOTIDE SEQUENCE</scope>
    <source>
        <strain evidence="1">NBRC 106093</strain>
    </source>
</reference>